<evidence type="ECO:0000313" key="5">
    <source>
        <dbReference type="Proteomes" id="UP000582213"/>
    </source>
</evidence>
<dbReference type="RefSeq" id="WP_156015235.1">
    <property type="nucleotide sequence ID" value="NZ_AP031374.1"/>
</dbReference>
<dbReference type="EMBL" id="CP045484">
    <property type="protein sequence ID" value="QGR17780.1"/>
    <property type="molecule type" value="Genomic_DNA"/>
</dbReference>
<dbReference type="Pfam" id="PF03437">
    <property type="entry name" value="BtpA"/>
    <property type="match status" value="1"/>
</dbReference>
<dbReference type="KEGG" id="soh:D1869_11785"/>
<dbReference type="GeneID" id="95644554"/>
<evidence type="ECO:0000313" key="3">
    <source>
        <dbReference type="EMBL" id="QGR17780.1"/>
    </source>
</evidence>
<evidence type="ECO:0000256" key="1">
    <source>
        <dbReference type="ARBA" id="ARBA00006007"/>
    </source>
</evidence>
<proteinExistence type="inferred from homology"/>
<reference evidence="3 4" key="1">
    <citation type="submission" date="2019-10" db="EMBL/GenBank/DDBJ databases">
        <title>Genome Sequences from Six Type Strain Members of the Archaeal Family Sulfolobaceae: Acidianus ambivalens, Acidianus infernus, Metallosphaera prunae, Stygiolobus azoricus, Sulfolobus metallicus, and Sulfurisphaera ohwakuensis.</title>
        <authorList>
            <person name="Counts J.A."/>
            <person name="Kelly R.M."/>
        </authorList>
    </citation>
    <scope>NUCLEOTIDE SEQUENCE [LARGE SCALE GENOMIC DNA]</scope>
    <source>
        <strain evidence="3 4">TA-1</strain>
    </source>
</reference>
<accession>A0A650CIY1</accession>
<organism evidence="3 4">
    <name type="scientific">Sulfurisphaera ohwakuensis</name>
    <dbReference type="NCBI Taxonomy" id="69656"/>
    <lineage>
        <taxon>Archaea</taxon>
        <taxon>Thermoproteota</taxon>
        <taxon>Thermoprotei</taxon>
        <taxon>Sulfolobales</taxon>
        <taxon>Sulfolobaceae</taxon>
        <taxon>Sulfurisphaera</taxon>
    </lineage>
</organism>
<sequence length="250" mass="27735">MKLIGVVHLPPLPGSFFYKGEFEEIVDFAINESKKLEVGGFDAVILENFNDKPFRKKVRVETAIAMSIIAREVKKSTSLLVGINLLRNSAYEAASIASLTGDFIRVNALCETISSPEGIIEPASVEVQEALYYTKRKISILADINVKHASPLHQMNLESLLLDCKERGFADYIIVTGERTGKEPNPEVVKMIKNISPLPVCVGSGITPNNIRDYKVDCFIIGTYLKDTDGKIRVERVKEIANAVKSIHNR</sequence>
<dbReference type="InterPro" id="IPR005137">
    <property type="entry name" value="BtpA"/>
</dbReference>
<dbReference type="InterPro" id="IPR011060">
    <property type="entry name" value="RibuloseP-bd_barrel"/>
</dbReference>
<dbReference type="SUPFAM" id="SSF51366">
    <property type="entry name" value="Ribulose-phoshate binding barrel"/>
    <property type="match status" value="1"/>
</dbReference>
<gene>
    <name evidence="3" type="ORF">D1869_11785</name>
    <name evidence="2" type="ORF">HNQ62_001233</name>
</gene>
<dbReference type="Proteomes" id="UP000427373">
    <property type="component" value="Chromosome"/>
</dbReference>
<dbReference type="Proteomes" id="UP000582213">
    <property type="component" value="Unassembled WGS sequence"/>
</dbReference>
<keyword evidence="4" id="KW-1185">Reference proteome</keyword>
<reference evidence="2 5" key="2">
    <citation type="submission" date="2020-08" db="EMBL/GenBank/DDBJ databases">
        <title>Genomic Encyclopedia of Type Strains, Phase IV (KMG-IV): sequencing the most valuable type-strain genomes for metagenomic binning, comparative biology and taxonomic classification.</title>
        <authorList>
            <person name="Goeker M."/>
        </authorList>
    </citation>
    <scope>NUCLEOTIDE SEQUENCE [LARGE SCALE GENOMIC DNA]</scope>
    <source>
        <strain evidence="2 5">DSM 12421</strain>
    </source>
</reference>
<name>A0A650CIY1_SULOH</name>
<dbReference type="NCBIfam" id="TIGR00259">
    <property type="entry name" value="thylakoid_BtpA"/>
    <property type="match status" value="1"/>
</dbReference>
<evidence type="ECO:0000313" key="4">
    <source>
        <dbReference type="Proteomes" id="UP000427373"/>
    </source>
</evidence>
<dbReference type="PIRSF" id="PIRSF005956">
    <property type="entry name" value="BtpA"/>
    <property type="match status" value="1"/>
</dbReference>
<evidence type="ECO:0000313" key="2">
    <source>
        <dbReference type="EMBL" id="MBB5253472.1"/>
    </source>
</evidence>
<comment type="similarity">
    <text evidence="1">Belongs to the BtpA family.</text>
</comment>
<dbReference type="AlphaFoldDB" id="A0A650CIY1"/>
<dbReference type="PANTHER" id="PTHR21381:SF3">
    <property type="entry name" value="SGC REGION PROTEIN SGCQ-RELATED"/>
    <property type="match status" value="1"/>
</dbReference>
<dbReference type="OrthoDB" id="38543at2157"/>
<protein>
    <submittedName>
        <fullName evidence="3">BtpA/SgcQ family protein</fullName>
    </submittedName>
</protein>
<dbReference type="PANTHER" id="PTHR21381">
    <property type="entry name" value="ZGC:162297"/>
    <property type="match status" value="1"/>
</dbReference>
<dbReference type="EMBL" id="JACHFY010000004">
    <property type="protein sequence ID" value="MBB5253472.1"/>
    <property type="molecule type" value="Genomic_DNA"/>
</dbReference>